<name>A0ABY2RYI0_9PSEU</name>
<dbReference type="PROSITE" id="PS51318">
    <property type="entry name" value="TAT"/>
    <property type="match status" value="1"/>
</dbReference>
<feature type="region of interest" description="Disordered" evidence="1">
    <location>
        <begin position="26"/>
        <end position="64"/>
    </location>
</feature>
<protein>
    <submittedName>
        <fullName evidence="3">Uncharacterized protein</fullName>
    </submittedName>
</protein>
<dbReference type="InterPro" id="IPR006311">
    <property type="entry name" value="TAT_signal"/>
</dbReference>
<dbReference type="EMBL" id="SWMS01000018">
    <property type="protein sequence ID" value="TKG65244.1"/>
    <property type="molecule type" value="Genomic_DNA"/>
</dbReference>
<organism evidence="3 4">
    <name type="scientific">Prauserella endophytica</name>
    <dbReference type="NCBI Taxonomy" id="1592324"/>
    <lineage>
        <taxon>Bacteria</taxon>
        <taxon>Bacillati</taxon>
        <taxon>Actinomycetota</taxon>
        <taxon>Actinomycetes</taxon>
        <taxon>Pseudonocardiales</taxon>
        <taxon>Pseudonocardiaceae</taxon>
        <taxon>Prauserella</taxon>
        <taxon>Prauserella coralliicola group</taxon>
    </lineage>
</organism>
<accession>A0ABY2RYI0</accession>
<feature type="chain" id="PRO_5046288251" evidence="2">
    <location>
        <begin position="32"/>
        <end position="64"/>
    </location>
</feature>
<keyword evidence="4" id="KW-1185">Reference proteome</keyword>
<evidence type="ECO:0000313" key="3">
    <source>
        <dbReference type="EMBL" id="TKG65244.1"/>
    </source>
</evidence>
<evidence type="ECO:0000313" key="4">
    <source>
        <dbReference type="Proteomes" id="UP000309992"/>
    </source>
</evidence>
<sequence>MTTAASRRSVLGLLAAAPLAASAVTAAPARAADLPRVPGQLRPGGASDRPAKPPSSRSTRTWTG</sequence>
<dbReference type="RefSeq" id="WP_137096458.1">
    <property type="nucleotide sequence ID" value="NZ_SWMS01000018.1"/>
</dbReference>
<reference evidence="3 4" key="1">
    <citation type="journal article" date="2015" name="Antonie Van Leeuwenhoek">
        <title>Prauserella endophytica sp. nov., an endophytic actinobacterium isolated from Tamarix taklamakanensis.</title>
        <authorList>
            <person name="Liu J.M."/>
            <person name="Habden X."/>
            <person name="Guo L."/>
            <person name="Tuo L."/>
            <person name="Jiang Z.K."/>
            <person name="Liu S.W."/>
            <person name="Liu X.F."/>
            <person name="Chen L."/>
            <person name="Li R.F."/>
            <person name="Zhang Y.Q."/>
            <person name="Sun C.H."/>
        </authorList>
    </citation>
    <scope>NUCLEOTIDE SEQUENCE [LARGE SCALE GENOMIC DNA]</scope>
    <source>
        <strain evidence="3 4">CGMCC 4.7182</strain>
    </source>
</reference>
<feature type="compositionally biased region" description="Low complexity" evidence="1">
    <location>
        <begin position="26"/>
        <end position="35"/>
    </location>
</feature>
<feature type="compositionally biased region" description="Polar residues" evidence="1">
    <location>
        <begin position="55"/>
        <end position="64"/>
    </location>
</feature>
<comment type="caution">
    <text evidence="3">The sequence shown here is derived from an EMBL/GenBank/DDBJ whole genome shotgun (WGS) entry which is preliminary data.</text>
</comment>
<feature type="signal peptide" evidence="2">
    <location>
        <begin position="1"/>
        <end position="31"/>
    </location>
</feature>
<evidence type="ECO:0000256" key="1">
    <source>
        <dbReference type="SAM" id="MobiDB-lite"/>
    </source>
</evidence>
<proteinExistence type="predicted"/>
<evidence type="ECO:0000256" key="2">
    <source>
        <dbReference type="SAM" id="SignalP"/>
    </source>
</evidence>
<keyword evidence="2" id="KW-0732">Signal</keyword>
<gene>
    <name evidence="3" type="ORF">FCN18_27445</name>
</gene>
<dbReference type="Proteomes" id="UP000309992">
    <property type="component" value="Unassembled WGS sequence"/>
</dbReference>